<proteinExistence type="predicted"/>
<dbReference type="OrthoDB" id="8121869at2759"/>
<accession>A0A8X6L2N9</accession>
<keyword evidence="1" id="KW-0067">ATP-binding</keyword>
<reference evidence="1" key="1">
    <citation type="submission" date="2020-07" db="EMBL/GenBank/DDBJ databases">
        <title>Multicomponent nature underlies the extraordinary mechanical properties of spider dragline silk.</title>
        <authorList>
            <person name="Kono N."/>
            <person name="Nakamura H."/>
            <person name="Mori M."/>
            <person name="Yoshida Y."/>
            <person name="Ohtoshi R."/>
            <person name="Malay A.D."/>
            <person name="Moran D.A.P."/>
            <person name="Tomita M."/>
            <person name="Numata K."/>
            <person name="Arakawa K."/>
        </authorList>
    </citation>
    <scope>NUCLEOTIDE SEQUENCE</scope>
</reference>
<name>A0A8X6L2N9_TRICU</name>
<comment type="caution">
    <text evidence="1">The sequence shown here is derived from an EMBL/GenBank/DDBJ whole genome shotgun (WGS) entry which is preliminary data.</text>
</comment>
<dbReference type="GO" id="GO:0004386">
    <property type="term" value="F:helicase activity"/>
    <property type="evidence" value="ECO:0007669"/>
    <property type="project" value="UniProtKB-KW"/>
</dbReference>
<dbReference type="EMBL" id="BMAO01024465">
    <property type="protein sequence ID" value="GFQ95525.1"/>
    <property type="molecule type" value="Genomic_DNA"/>
</dbReference>
<dbReference type="Proteomes" id="UP000887116">
    <property type="component" value="Unassembled WGS sequence"/>
</dbReference>
<dbReference type="AlphaFoldDB" id="A0A8X6L2N9"/>
<gene>
    <name evidence="1" type="primary">AVEN_128747_1</name>
    <name evidence="1" type="ORF">TNCT_88971</name>
</gene>
<sequence length="101" mass="11577">MDVFRIENTNVNASPVNNNDEITLYQIGRYISSNEAVWRIFGFQIHERDPAIIHLAVHIENARRVFFTNETAIDGAMNPPKTTLTKFFELCNRADAFDAFA</sequence>
<keyword evidence="1" id="KW-0547">Nucleotide-binding</keyword>
<evidence type="ECO:0000313" key="1">
    <source>
        <dbReference type="EMBL" id="GFQ95525.1"/>
    </source>
</evidence>
<keyword evidence="2" id="KW-1185">Reference proteome</keyword>
<keyword evidence="1" id="KW-0378">Hydrolase</keyword>
<keyword evidence="1" id="KW-0347">Helicase</keyword>
<evidence type="ECO:0000313" key="2">
    <source>
        <dbReference type="Proteomes" id="UP000887116"/>
    </source>
</evidence>
<organism evidence="1 2">
    <name type="scientific">Trichonephila clavata</name>
    <name type="common">Joro spider</name>
    <name type="synonym">Nephila clavata</name>
    <dbReference type="NCBI Taxonomy" id="2740835"/>
    <lineage>
        <taxon>Eukaryota</taxon>
        <taxon>Metazoa</taxon>
        <taxon>Ecdysozoa</taxon>
        <taxon>Arthropoda</taxon>
        <taxon>Chelicerata</taxon>
        <taxon>Arachnida</taxon>
        <taxon>Araneae</taxon>
        <taxon>Araneomorphae</taxon>
        <taxon>Entelegynae</taxon>
        <taxon>Araneoidea</taxon>
        <taxon>Nephilidae</taxon>
        <taxon>Trichonephila</taxon>
    </lineage>
</organism>
<protein>
    <submittedName>
        <fullName evidence="1">ATP-dependent DNA helicase</fullName>
    </submittedName>
</protein>